<keyword evidence="3" id="KW-1185">Reference proteome</keyword>
<dbReference type="EMBL" id="JAYMGO010000003">
    <property type="protein sequence ID" value="KAL1276883.1"/>
    <property type="molecule type" value="Genomic_DNA"/>
</dbReference>
<organism evidence="2 3">
    <name type="scientific">Cirrhinus molitorella</name>
    <name type="common">mud carp</name>
    <dbReference type="NCBI Taxonomy" id="172907"/>
    <lineage>
        <taxon>Eukaryota</taxon>
        <taxon>Metazoa</taxon>
        <taxon>Chordata</taxon>
        <taxon>Craniata</taxon>
        <taxon>Vertebrata</taxon>
        <taxon>Euteleostomi</taxon>
        <taxon>Actinopterygii</taxon>
        <taxon>Neopterygii</taxon>
        <taxon>Teleostei</taxon>
        <taxon>Ostariophysi</taxon>
        <taxon>Cypriniformes</taxon>
        <taxon>Cyprinidae</taxon>
        <taxon>Labeoninae</taxon>
        <taxon>Labeonini</taxon>
        <taxon>Cirrhinus</taxon>
    </lineage>
</organism>
<evidence type="ECO:0000256" key="1">
    <source>
        <dbReference type="SAM" id="MobiDB-lite"/>
    </source>
</evidence>
<feature type="compositionally biased region" description="Basic and acidic residues" evidence="1">
    <location>
        <begin position="36"/>
        <end position="59"/>
    </location>
</feature>
<evidence type="ECO:0000313" key="2">
    <source>
        <dbReference type="EMBL" id="KAL1276883.1"/>
    </source>
</evidence>
<evidence type="ECO:0000313" key="3">
    <source>
        <dbReference type="Proteomes" id="UP001558613"/>
    </source>
</evidence>
<accession>A0ABR3NIR3</accession>
<feature type="compositionally biased region" description="Basic and acidic residues" evidence="1">
    <location>
        <begin position="1"/>
        <end position="20"/>
    </location>
</feature>
<name>A0ABR3NIR3_9TELE</name>
<feature type="compositionally biased region" description="Polar residues" evidence="1">
    <location>
        <begin position="60"/>
        <end position="72"/>
    </location>
</feature>
<gene>
    <name evidence="2" type="ORF">QQF64_023556</name>
</gene>
<proteinExistence type="predicted"/>
<dbReference type="Proteomes" id="UP001558613">
    <property type="component" value="Unassembled WGS sequence"/>
</dbReference>
<feature type="region of interest" description="Disordered" evidence="1">
    <location>
        <begin position="1"/>
        <end position="122"/>
    </location>
</feature>
<feature type="compositionally biased region" description="Basic and acidic residues" evidence="1">
    <location>
        <begin position="86"/>
        <end position="118"/>
    </location>
</feature>
<comment type="caution">
    <text evidence="2">The sequence shown here is derived from an EMBL/GenBank/DDBJ whole genome shotgun (WGS) entry which is preliminary data.</text>
</comment>
<feature type="compositionally biased region" description="Acidic residues" evidence="1">
    <location>
        <begin position="21"/>
        <end position="35"/>
    </location>
</feature>
<reference evidence="2 3" key="1">
    <citation type="submission" date="2023-09" db="EMBL/GenBank/DDBJ databases">
        <authorList>
            <person name="Wang M."/>
        </authorList>
    </citation>
    <scope>NUCLEOTIDE SEQUENCE [LARGE SCALE GENOMIC DNA]</scope>
    <source>
        <strain evidence="2">GT-2023</strain>
        <tissue evidence="2">Liver</tissue>
    </source>
</reference>
<sequence length="159" mass="18260">MEGEERGGEEQVDGQVHEGNNEEEEQTAEEQEEEGPQQKETEGGASNRDEGEREKDNFNKNDQTMEQDTQWTEMEILDSFNTFLGDVERDGQGRMDQNKGTDIEKEIKMDNMVKDRGGKGQIRRRALKVKSNLESARKKIMTETNRFDVLKGLEGENDE</sequence>
<protein>
    <submittedName>
        <fullName evidence="2">Uncharacterized protein</fullName>
    </submittedName>
</protein>